<sequence length="157" mass="17842">MDMETHNHIWSWSWSWSLLSGVEGSGAEVPGGRGRGSDIRWDESRRDATICYFADRTGQTGGQAGGRSVSRGRFATHFFEFVRQRQTDRQRERQCVCVCSFNTKACVYRYASIPYPSHVFNLKLPNRTASSWYVWSPTSLCSASAVQCSAVDSYYIR</sequence>
<feature type="signal peptide" evidence="1">
    <location>
        <begin position="1"/>
        <end position="24"/>
    </location>
</feature>
<protein>
    <submittedName>
        <fullName evidence="2">Uncharacterized protein</fullName>
    </submittedName>
</protein>
<evidence type="ECO:0000256" key="1">
    <source>
        <dbReference type="SAM" id="SignalP"/>
    </source>
</evidence>
<organism evidence="2 3">
    <name type="scientific">Massariosphaeria phaeospora</name>
    <dbReference type="NCBI Taxonomy" id="100035"/>
    <lineage>
        <taxon>Eukaryota</taxon>
        <taxon>Fungi</taxon>
        <taxon>Dikarya</taxon>
        <taxon>Ascomycota</taxon>
        <taxon>Pezizomycotina</taxon>
        <taxon>Dothideomycetes</taxon>
        <taxon>Pleosporomycetidae</taxon>
        <taxon>Pleosporales</taxon>
        <taxon>Pleosporales incertae sedis</taxon>
        <taxon>Massariosphaeria</taxon>
    </lineage>
</organism>
<accession>A0A7C8HZ87</accession>
<dbReference type="EMBL" id="JAADJZ010000030">
    <property type="protein sequence ID" value="KAF2865954.1"/>
    <property type="molecule type" value="Genomic_DNA"/>
</dbReference>
<dbReference type="Proteomes" id="UP000481861">
    <property type="component" value="Unassembled WGS sequence"/>
</dbReference>
<keyword evidence="3" id="KW-1185">Reference proteome</keyword>
<dbReference type="AlphaFoldDB" id="A0A7C8HZ87"/>
<proteinExistence type="predicted"/>
<reference evidence="2 3" key="1">
    <citation type="submission" date="2020-01" db="EMBL/GenBank/DDBJ databases">
        <authorList>
            <consortium name="DOE Joint Genome Institute"/>
            <person name="Haridas S."/>
            <person name="Albert R."/>
            <person name="Binder M."/>
            <person name="Bloem J."/>
            <person name="Labutti K."/>
            <person name="Salamov A."/>
            <person name="Andreopoulos B."/>
            <person name="Baker S.E."/>
            <person name="Barry K."/>
            <person name="Bills G."/>
            <person name="Bluhm B.H."/>
            <person name="Cannon C."/>
            <person name="Castanera R."/>
            <person name="Culley D.E."/>
            <person name="Daum C."/>
            <person name="Ezra D."/>
            <person name="Gonzalez J.B."/>
            <person name="Henrissat B."/>
            <person name="Kuo A."/>
            <person name="Liang C."/>
            <person name="Lipzen A."/>
            <person name="Lutzoni F."/>
            <person name="Magnuson J."/>
            <person name="Mondo S."/>
            <person name="Nolan M."/>
            <person name="Ohm R."/>
            <person name="Pangilinan J."/>
            <person name="Park H.-J.H."/>
            <person name="Ramirez L."/>
            <person name="Alfaro M."/>
            <person name="Sun H."/>
            <person name="Tritt A."/>
            <person name="Yoshinaga Y."/>
            <person name="Zwiers L.-H.L."/>
            <person name="Turgeon B.G."/>
            <person name="Goodwin S.B."/>
            <person name="Spatafora J.W."/>
            <person name="Crous P.W."/>
            <person name="Grigoriev I.V."/>
        </authorList>
    </citation>
    <scope>NUCLEOTIDE SEQUENCE [LARGE SCALE GENOMIC DNA]</scope>
    <source>
        <strain evidence="2 3">CBS 611.86</strain>
    </source>
</reference>
<gene>
    <name evidence="2" type="ORF">BDV95DRAFT_243463</name>
</gene>
<evidence type="ECO:0000313" key="3">
    <source>
        <dbReference type="Proteomes" id="UP000481861"/>
    </source>
</evidence>
<feature type="chain" id="PRO_5028816202" evidence="1">
    <location>
        <begin position="25"/>
        <end position="157"/>
    </location>
</feature>
<comment type="caution">
    <text evidence="2">The sequence shown here is derived from an EMBL/GenBank/DDBJ whole genome shotgun (WGS) entry which is preliminary data.</text>
</comment>
<keyword evidence="1" id="KW-0732">Signal</keyword>
<name>A0A7C8HZ87_9PLEO</name>
<evidence type="ECO:0000313" key="2">
    <source>
        <dbReference type="EMBL" id="KAF2865954.1"/>
    </source>
</evidence>